<dbReference type="OrthoDB" id="283424at2759"/>
<evidence type="ECO:0000256" key="1">
    <source>
        <dbReference type="SAM" id="MobiDB-lite"/>
    </source>
</evidence>
<dbReference type="GeneID" id="30152631"/>
<dbReference type="GO" id="GO:0003735">
    <property type="term" value="F:structural constituent of ribosome"/>
    <property type="evidence" value="ECO:0007669"/>
    <property type="project" value="InterPro"/>
</dbReference>
<evidence type="ECO:0000313" key="3">
    <source>
        <dbReference type="EMBL" id="ODN83116.1"/>
    </source>
</evidence>
<comment type="caution">
    <text evidence="3">The sequence shown here is derived from an EMBL/GenBank/DDBJ whole genome shotgun (WGS) entry which is preliminary data.</text>
</comment>
<organism evidence="3 4">
    <name type="scientific">Cryptococcus amylolentus CBS 6039</name>
    <dbReference type="NCBI Taxonomy" id="1295533"/>
    <lineage>
        <taxon>Eukaryota</taxon>
        <taxon>Fungi</taxon>
        <taxon>Dikarya</taxon>
        <taxon>Basidiomycota</taxon>
        <taxon>Agaricomycotina</taxon>
        <taxon>Tremellomycetes</taxon>
        <taxon>Tremellales</taxon>
        <taxon>Cryptococcaceae</taxon>
        <taxon>Cryptococcus</taxon>
    </lineage>
</organism>
<dbReference type="EMBL" id="AWGJ01000002">
    <property type="protein sequence ID" value="ODN83116.1"/>
    <property type="molecule type" value="Genomic_DNA"/>
</dbReference>
<dbReference type="STRING" id="1295533.A0A1E3I5L6"/>
<dbReference type="PANTHER" id="PTHR13490">
    <property type="entry name" value="MITOCHONDRIAL 28S RIBOSOMAL PROTEIN S28"/>
    <property type="match status" value="1"/>
</dbReference>
<dbReference type="GO" id="GO:0005763">
    <property type="term" value="C:mitochondrial small ribosomal subunit"/>
    <property type="evidence" value="ECO:0007669"/>
    <property type="project" value="TreeGrafter"/>
</dbReference>
<dbReference type="InterPro" id="IPR019349">
    <property type="entry name" value="Ribosomal_mS35_mit"/>
</dbReference>
<evidence type="ECO:0000259" key="2">
    <source>
        <dbReference type="Pfam" id="PF10213"/>
    </source>
</evidence>
<reference evidence="3 4" key="1">
    <citation type="submission" date="2016-06" db="EMBL/GenBank/DDBJ databases">
        <title>Evolution of pathogenesis and genome organization in the Tremellales.</title>
        <authorList>
            <person name="Cuomo C."/>
            <person name="Litvintseva A."/>
            <person name="Heitman J."/>
            <person name="Chen Y."/>
            <person name="Sun S."/>
            <person name="Springer D."/>
            <person name="Dromer F."/>
            <person name="Young S."/>
            <person name="Zeng Q."/>
            <person name="Chapman S."/>
            <person name="Gujja S."/>
            <person name="Saif S."/>
            <person name="Birren B."/>
        </authorList>
    </citation>
    <scope>NUCLEOTIDE SEQUENCE [LARGE SCALE GENOMIC DNA]</scope>
    <source>
        <strain evidence="3 4">CBS 6039</strain>
    </source>
</reference>
<dbReference type="PANTHER" id="PTHR13490:SF0">
    <property type="entry name" value="SMALL RIBOSOMAL SUBUNIT PROTEIN MS35"/>
    <property type="match status" value="1"/>
</dbReference>
<name>A0A1E3I5L6_9TREE</name>
<dbReference type="AlphaFoldDB" id="A0A1E3I5L6"/>
<evidence type="ECO:0000313" key="4">
    <source>
        <dbReference type="Proteomes" id="UP000094065"/>
    </source>
</evidence>
<dbReference type="Pfam" id="PF10213">
    <property type="entry name" value="MRP-S28"/>
    <property type="match status" value="1"/>
</dbReference>
<feature type="domain" description="Small ribosomal subunit protein mS35 mitochondrial conserved" evidence="2">
    <location>
        <begin position="94"/>
        <end position="233"/>
    </location>
</feature>
<sequence length="268" mass="30071">MPIHLPARTAREAARQSARLFSTRSSLSARAPAPSPSSTARTRPWDLGAVPKFAFDDATSLGWMRMFRIEEGEGLVKKIEQDRQVLRAANKTKFTPPTSPIRMTTTIDLSKPDSRFHTKCALTVPVSSLPLKSPEAIHRFKLLAGPRWSPGRPGREEFIKDEDTLGKEGWFKISEERFESSVQNKKSASLTLQKLVEAASDPNSPLPSDIPLDTRHLLARHQKKRSRQNVFTWASGQTFLPRQTSVGGVRGFPIEWLPENLREKALKP</sequence>
<dbReference type="GO" id="GO:0032543">
    <property type="term" value="P:mitochondrial translation"/>
    <property type="evidence" value="ECO:0007669"/>
    <property type="project" value="InterPro"/>
</dbReference>
<keyword evidence="4" id="KW-1185">Reference proteome</keyword>
<gene>
    <name evidence="3" type="ORF">L202_01322</name>
</gene>
<dbReference type="Proteomes" id="UP000094065">
    <property type="component" value="Unassembled WGS sequence"/>
</dbReference>
<feature type="region of interest" description="Disordered" evidence="1">
    <location>
        <begin position="1"/>
        <end position="43"/>
    </location>
</feature>
<proteinExistence type="predicted"/>
<dbReference type="RefSeq" id="XP_018997116.1">
    <property type="nucleotide sequence ID" value="XM_019134689.1"/>
</dbReference>
<accession>A0A1E3I5L6</accession>
<protein>
    <recommendedName>
        <fullName evidence="2">Small ribosomal subunit protein mS35 mitochondrial conserved domain-containing protein</fullName>
    </recommendedName>
</protein>
<feature type="compositionally biased region" description="Low complexity" evidence="1">
    <location>
        <begin position="22"/>
        <end position="42"/>
    </location>
</feature>
<dbReference type="InterPro" id="IPR039848">
    <property type="entry name" value="Ribosomal_mS35_mt"/>
</dbReference>